<protein>
    <recommendedName>
        <fullName evidence="10">BED-type domain-containing protein</fullName>
    </recommendedName>
</protein>
<evidence type="ECO:0000256" key="7">
    <source>
        <dbReference type="ARBA" id="ARBA00023242"/>
    </source>
</evidence>
<keyword evidence="4" id="KW-0862">Zinc</keyword>
<dbReference type="Pfam" id="PF02892">
    <property type="entry name" value="zf-BED"/>
    <property type="match status" value="1"/>
</dbReference>
<evidence type="ECO:0000256" key="4">
    <source>
        <dbReference type="ARBA" id="ARBA00022833"/>
    </source>
</evidence>
<evidence type="ECO:0000256" key="5">
    <source>
        <dbReference type="ARBA" id="ARBA00023015"/>
    </source>
</evidence>
<dbReference type="SUPFAM" id="SSF53098">
    <property type="entry name" value="Ribonuclease H-like"/>
    <property type="match status" value="1"/>
</dbReference>
<dbReference type="AlphaFoldDB" id="A0A9P0CUM2"/>
<dbReference type="GO" id="GO:0003677">
    <property type="term" value="F:DNA binding"/>
    <property type="evidence" value="ECO:0007669"/>
    <property type="project" value="InterPro"/>
</dbReference>
<keyword evidence="7" id="KW-0539">Nucleus</keyword>
<dbReference type="GO" id="GO:0005634">
    <property type="term" value="C:nucleus"/>
    <property type="evidence" value="ECO:0007669"/>
    <property type="project" value="UniProtKB-SubCell"/>
</dbReference>
<dbReference type="OrthoDB" id="10060245at2759"/>
<organism evidence="11 12">
    <name type="scientific">Psylliodes chrysocephalus</name>
    <dbReference type="NCBI Taxonomy" id="3402493"/>
    <lineage>
        <taxon>Eukaryota</taxon>
        <taxon>Metazoa</taxon>
        <taxon>Ecdysozoa</taxon>
        <taxon>Arthropoda</taxon>
        <taxon>Hexapoda</taxon>
        <taxon>Insecta</taxon>
        <taxon>Pterygota</taxon>
        <taxon>Neoptera</taxon>
        <taxon>Endopterygota</taxon>
        <taxon>Coleoptera</taxon>
        <taxon>Polyphaga</taxon>
        <taxon>Cucujiformia</taxon>
        <taxon>Chrysomeloidea</taxon>
        <taxon>Chrysomelidae</taxon>
        <taxon>Galerucinae</taxon>
        <taxon>Alticini</taxon>
        <taxon>Psylliodes</taxon>
    </lineage>
</organism>
<dbReference type="Proteomes" id="UP001153636">
    <property type="component" value="Chromosome 2"/>
</dbReference>
<reference evidence="11" key="1">
    <citation type="submission" date="2022-01" db="EMBL/GenBank/DDBJ databases">
        <authorList>
            <person name="King R."/>
        </authorList>
    </citation>
    <scope>NUCLEOTIDE SEQUENCE</scope>
</reference>
<proteinExistence type="predicted"/>
<dbReference type="EMBL" id="OV651814">
    <property type="protein sequence ID" value="CAH1106838.1"/>
    <property type="molecule type" value="Genomic_DNA"/>
</dbReference>
<dbReference type="PROSITE" id="PS50808">
    <property type="entry name" value="ZF_BED"/>
    <property type="match status" value="1"/>
</dbReference>
<dbReference type="PANTHER" id="PTHR46481">
    <property type="entry name" value="ZINC FINGER BED DOMAIN-CONTAINING PROTEIN 4"/>
    <property type="match status" value="1"/>
</dbReference>
<dbReference type="SUPFAM" id="SSF140996">
    <property type="entry name" value="Hermes dimerisation domain"/>
    <property type="match status" value="1"/>
</dbReference>
<gene>
    <name evidence="11" type="ORF">PSYICH_LOCUS6406</name>
</gene>
<keyword evidence="12" id="KW-1185">Reference proteome</keyword>
<evidence type="ECO:0000256" key="9">
    <source>
        <dbReference type="SAM" id="MobiDB-lite"/>
    </source>
</evidence>
<dbReference type="InterPro" id="IPR012337">
    <property type="entry name" value="RNaseH-like_sf"/>
</dbReference>
<accession>A0A9P0CUM2</accession>
<evidence type="ECO:0000256" key="6">
    <source>
        <dbReference type="ARBA" id="ARBA00023163"/>
    </source>
</evidence>
<evidence type="ECO:0000313" key="11">
    <source>
        <dbReference type="EMBL" id="CAH1106838.1"/>
    </source>
</evidence>
<keyword evidence="5" id="KW-0805">Transcription regulation</keyword>
<comment type="subcellular location">
    <subcellularLocation>
        <location evidence="1">Nucleus</location>
    </subcellularLocation>
</comment>
<feature type="domain" description="BED-type" evidence="10">
    <location>
        <begin position="1"/>
        <end position="50"/>
    </location>
</feature>
<keyword evidence="2" id="KW-0479">Metal-binding</keyword>
<evidence type="ECO:0000259" key="10">
    <source>
        <dbReference type="PROSITE" id="PS50808"/>
    </source>
</evidence>
<dbReference type="GO" id="GO:0008270">
    <property type="term" value="F:zinc ion binding"/>
    <property type="evidence" value="ECO:0007669"/>
    <property type="project" value="UniProtKB-KW"/>
</dbReference>
<dbReference type="InterPro" id="IPR036236">
    <property type="entry name" value="Znf_C2H2_sf"/>
</dbReference>
<dbReference type="InterPro" id="IPR052035">
    <property type="entry name" value="ZnF_BED_domain_contain"/>
</dbReference>
<dbReference type="PANTHER" id="PTHR46481:SF10">
    <property type="entry name" value="ZINC FINGER BED DOMAIN-CONTAINING PROTEIN 39"/>
    <property type="match status" value="1"/>
</dbReference>
<dbReference type="SMART" id="SM00614">
    <property type="entry name" value="ZnF_BED"/>
    <property type="match status" value="1"/>
</dbReference>
<evidence type="ECO:0000256" key="1">
    <source>
        <dbReference type="ARBA" id="ARBA00004123"/>
    </source>
</evidence>
<dbReference type="SUPFAM" id="SSF57667">
    <property type="entry name" value="beta-beta-alpha zinc fingers"/>
    <property type="match status" value="1"/>
</dbReference>
<evidence type="ECO:0000256" key="8">
    <source>
        <dbReference type="PROSITE-ProRule" id="PRU00027"/>
    </source>
</evidence>
<keyword evidence="6" id="KW-0804">Transcription</keyword>
<keyword evidence="3 8" id="KW-0863">Zinc-finger</keyword>
<name>A0A9P0CUM2_9CUCU</name>
<evidence type="ECO:0000256" key="2">
    <source>
        <dbReference type="ARBA" id="ARBA00022723"/>
    </source>
</evidence>
<dbReference type="InterPro" id="IPR003656">
    <property type="entry name" value="Znf_BED"/>
</dbReference>
<evidence type="ECO:0000256" key="3">
    <source>
        <dbReference type="ARBA" id="ARBA00022771"/>
    </source>
</evidence>
<dbReference type="Gene3D" id="1.10.10.1070">
    <property type="entry name" value="Zinc finger, BED domain-containing"/>
    <property type="match status" value="1"/>
</dbReference>
<feature type="region of interest" description="Disordered" evidence="9">
    <location>
        <begin position="56"/>
        <end position="75"/>
    </location>
</feature>
<dbReference type="GO" id="GO:0009791">
    <property type="term" value="P:post-embryonic development"/>
    <property type="evidence" value="ECO:0007669"/>
    <property type="project" value="UniProtKB-ARBA"/>
</dbReference>
<sequence length="292" mass="32874">MSDCWKYFKKAENKLHVICSLCKCKLKYTNGTSNMWNHLKNRHIAAKSGKLSQHSIQKKPLSDAASSQPGPSHFHSQEIDVAGHCLSESESSHISLASETEFIETNNDLTSISLCESTSTSSSVTQIDQIFLPKGTALKKQETTTNAIVNMIIKDMLPLSFVEGVGFIEFIKKTIPSYKIPCRNTIKNRISVIYDVEKQKIISEVGKFDWVSLTTDCWSSRNNESYITVTMYAISAEWKHVNYTLTTEVMEDRHTGENLRRKMEEIISTWNLSGKVCAVVHDNAVNIVSAIK</sequence>
<evidence type="ECO:0000313" key="12">
    <source>
        <dbReference type="Proteomes" id="UP001153636"/>
    </source>
</evidence>